<evidence type="ECO:0000256" key="1">
    <source>
        <dbReference type="SAM" id="Phobius"/>
    </source>
</evidence>
<dbReference type="Proteomes" id="UP000488299">
    <property type="component" value="Unassembled WGS sequence"/>
</dbReference>
<accession>A0A7J5U628</accession>
<name>A0A7J5U628_9BACT</name>
<keyword evidence="1" id="KW-0812">Transmembrane</keyword>
<evidence type="ECO:0000313" key="2">
    <source>
        <dbReference type="EMBL" id="KAB7733292.1"/>
    </source>
</evidence>
<keyword evidence="1" id="KW-0472">Membrane</keyword>
<feature type="transmembrane region" description="Helical" evidence="1">
    <location>
        <begin position="129"/>
        <end position="153"/>
    </location>
</feature>
<comment type="caution">
    <text evidence="2">The sequence shown here is derived from an EMBL/GenBank/DDBJ whole genome shotgun (WGS) entry which is preliminary data.</text>
</comment>
<feature type="transmembrane region" description="Helical" evidence="1">
    <location>
        <begin position="16"/>
        <end position="38"/>
    </location>
</feature>
<dbReference type="InterPro" id="IPR025250">
    <property type="entry name" value="DUF4199"/>
</dbReference>
<dbReference type="EMBL" id="WELI01000001">
    <property type="protein sequence ID" value="KAB7733292.1"/>
    <property type="molecule type" value="Genomic_DNA"/>
</dbReference>
<evidence type="ECO:0000313" key="3">
    <source>
        <dbReference type="Proteomes" id="UP000488299"/>
    </source>
</evidence>
<dbReference type="AlphaFoldDB" id="A0A7J5U628"/>
<feature type="transmembrane region" description="Helical" evidence="1">
    <location>
        <begin position="50"/>
        <end position="70"/>
    </location>
</feature>
<dbReference type="Pfam" id="PF13858">
    <property type="entry name" value="DUF4199"/>
    <property type="match status" value="1"/>
</dbReference>
<keyword evidence="3" id="KW-1185">Reference proteome</keyword>
<keyword evidence="1" id="KW-1133">Transmembrane helix</keyword>
<reference evidence="2 3" key="1">
    <citation type="submission" date="2019-10" db="EMBL/GenBank/DDBJ databases">
        <title>Rudanella paleaurantiibacter sp. nov., isolated from sludge.</title>
        <authorList>
            <person name="Xu S.Q."/>
        </authorList>
    </citation>
    <scope>NUCLEOTIDE SEQUENCE [LARGE SCALE GENOMIC DNA]</scope>
    <source>
        <strain evidence="2 3">HX-22-17</strain>
    </source>
</reference>
<organism evidence="2 3">
    <name type="scientific">Rudanella paleaurantiibacter</name>
    <dbReference type="NCBI Taxonomy" id="2614655"/>
    <lineage>
        <taxon>Bacteria</taxon>
        <taxon>Pseudomonadati</taxon>
        <taxon>Bacteroidota</taxon>
        <taxon>Cytophagia</taxon>
        <taxon>Cytophagales</taxon>
        <taxon>Cytophagaceae</taxon>
        <taxon>Rudanella</taxon>
    </lineage>
</organism>
<protein>
    <submittedName>
        <fullName evidence="2">DUF4199 family protein</fullName>
    </submittedName>
</protein>
<gene>
    <name evidence="2" type="ORF">F5984_01635</name>
</gene>
<proteinExistence type="predicted"/>
<sequence>MTALVEILMTSIRYALGYYFSFAFPALTLVILLVGLILAMRELREQNGGYMTYTEGLSLGVQMFAIIGLLDTTYTMVYTAFIDPDVVVKTLAQTRDFMEGFNVPDEQLEKYDEQMDALADQQKKGVSGISFITGILGWIFWGFLLSLLVSAFMSRKKTNPFD</sequence>